<evidence type="ECO:0000256" key="1">
    <source>
        <dbReference type="SAM" id="MobiDB-lite"/>
    </source>
</evidence>
<organism evidence="2 3">
    <name type="scientific">Punica granatum</name>
    <name type="common">Pomegranate</name>
    <dbReference type="NCBI Taxonomy" id="22663"/>
    <lineage>
        <taxon>Eukaryota</taxon>
        <taxon>Viridiplantae</taxon>
        <taxon>Streptophyta</taxon>
        <taxon>Embryophyta</taxon>
        <taxon>Tracheophyta</taxon>
        <taxon>Spermatophyta</taxon>
        <taxon>Magnoliopsida</taxon>
        <taxon>eudicotyledons</taxon>
        <taxon>Gunneridae</taxon>
        <taxon>Pentapetalae</taxon>
        <taxon>rosids</taxon>
        <taxon>malvids</taxon>
        <taxon>Myrtales</taxon>
        <taxon>Lythraceae</taxon>
        <taxon>Punica</taxon>
    </lineage>
</organism>
<sequence>MEEKLEELSCSRKKKTKGNEELGPPIGDLTLPPRSSASSVGTGDHGGGVEVADWRPQSPNQLETPTWNSSSICRLGPSIGGPNPSTEVTSVLCGYRRPR</sequence>
<accession>A0A2I0LCA7</accession>
<keyword evidence="3" id="KW-1185">Reference proteome</keyword>
<feature type="region of interest" description="Disordered" evidence="1">
    <location>
        <begin position="1"/>
        <end position="99"/>
    </location>
</feature>
<gene>
    <name evidence="2" type="ORF">CRG98_001258</name>
</gene>
<comment type="caution">
    <text evidence="2">The sequence shown here is derived from an EMBL/GenBank/DDBJ whole genome shotgun (WGS) entry which is preliminary data.</text>
</comment>
<feature type="compositionally biased region" description="Polar residues" evidence="1">
    <location>
        <begin position="57"/>
        <end position="72"/>
    </location>
</feature>
<evidence type="ECO:0000313" key="3">
    <source>
        <dbReference type="Proteomes" id="UP000233551"/>
    </source>
</evidence>
<evidence type="ECO:0000313" key="2">
    <source>
        <dbReference type="EMBL" id="PKI78315.1"/>
    </source>
</evidence>
<reference evidence="2 3" key="1">
    <citation type="submission" date="2017-11" db="EMBL/GenBank/DDBJ databases">
        <title>De-novo sequencing of pomegranate (Punica granatum L.) genome.</title>
        <authorList>
            <person name="Akparov Z."/>
            <person name="Amiraslanov A."/>
            <person name="Hajiyeva S."/>
            <person name="Abbasov M."/>
            <person name="Kaur K."/>
            <person name="Hamwieh A."/>
            <person name="Solovyev V."/>
            <person name="Salamov A."/>
            <person name="Braich B."/>
            <person name="Kosarev P."/>
            <person name="Mahmoud A."/>
            <person name="Hajiyev E."/>
            <person name="Babayeva S."/>
            <person name="Izzatullayeva V."/>
            <person name="Mammadov A."/>
            <person name="Mammadov A."/>
            <person name="Sharifova S."/>
            <person name="Ojaghi J."/>
            <person name="Eynullazada K."/>
            <person name="Bayramov B."/>
            <person name="Abdulazimova A."/>
            <person name="Shahmuradov I."/>
        </authorList>
    </citation>
    <scope>NUCLEOTIDE SEQUENCE [LARGE SCALE GENOMIC DNA]</scope>
    <source>
        <strain evidence="3">cv. AG2017</strain>
        <tissue evidence="2">Leaf</tissue>
    </source>
</reference>
<protein>
    <submittedName>
        <fullName evidence="2">Uncharacterized protein</fullName>
    </submittedName>
</protein>
<feature type="compositionally biased region" description="Basic and acidic residues" evidence="1">
    <location>
        <begin position="1"/>
        <end position="10"/>
    </location>
</feature>
<name>A0A2I0LCA7_PUNGR</name>
<dbReference type="AlphaFoldDB" id="A0A2I0LCA7"/>
<proteinExistence type="predicted"/>
<dbReference type="Proteomes" id="UP000233551">
    <property type="component" value="Unassembled WGS sequence"/>
</dbReference>
<dbReference type="EMBL" id="PGOL01000055">
    <property type="protein sequence ID" value="PKI78315.1"/>
    <property type="molecule type" value="Genomic_DNA"/>
</dbReference>